<dbReference type="EMBL" id="CP026093">
    <property type="protein sequence ID" value="AYB57831.1"/>
    <property type="molecule type" value="Genomic_DNA"/>
</dbReference>
<accession>A0A5H2Q1A3</accession>
<dbReference type="PANTHER" id="PTHR46825:SF9">
    <property type="entry name" value="BETA-LACTAMASE-RELATED DOMAIN-CONTAINING PROTEIN"/>
    <property type="match status" value="1"/>
</dbReference>
<evidence type="ECO:0000313" key="2">
    <source>
        <dbReference type="EMBL" id="AYB57831.1"/>
    </source>
</evidence>
<dbReference type="Pfam" id="PF00144">
    <property type="entry name" value="Beta-lactamase"/>
    <property type="match status" value="1"/>
</dbReference>
<evidence type="ECO:0000259" key="1">
    <source>
        <dbReference type="Pfam" id="PF00144"/>
    </source>
</evidence>
<dbReference type="Gene3D" id="3.40.710.10">
    <property type="entry name" value="DD-peptidase/beta-lactamase superfamily"/>
    <property type="match status" value="1"/>
</dbReference>
<organism evidence="2">
    <name type="scientific">Ralstonia solanacearum</name>
    <name type="common">Pseudomonas solanacearum</name>
    <dbReference type="NCBI Taxonomy" id="305"/>
    <lineage>
        <taxon>Bacteria</taxon>
        <taxon>Pseudomonadati</taxon>
        <taxon>Pseudomonadota</taxon>
        <taxon>Betaproteobacteria</taxon>
        <taxon>Burkholderiales</taxon>
        <taxon>Burkholderiaceae</taxon>
        <taxon>Ralstonia</taxon>
        <taxon>Ralstonia solanacearum species complex</taxon>
    </lineage>
</organism>
<name>A0A5H2Q1A3_RALSL</name>
<dbReference type="InterPro" id="IPR001466">
    <property type="entry name" value="Beta-lactam-related"/>
</dbReference>
<proteinExistence type="predicted"/>
<keyword evidence="2" id="KW-0614">Plasmid</keyword>
<geneLocation type="plasmid" evidence="2">
    <name>unnamed</name>
</geneLocation>
<sequence>MHTPRHHTVDPVVRTYFADGARHFRLPSLAVRMIAADGPMETYDLPMGSPSGDLVFKLGSLSKLVTALGVQLLAVDERLNLAEPVSRYLPWLPQQWVNVPGPTIHDLLLHTAGLPRGVFLTGTPTVAEIVAELSTASANVSATLQRGPVKYSNLGYVLLGHIIEMASGEPYEAFISRRIFARLGMRSAGFGSPPTGLPFAPPHQLTCFRPLNQSPFDHAEAPLSPAPAPAMDLHATADDLARLAALMASSISETGPPPLPPAALARLLGEAVPVRPGLDAGAGLVFTRRRFGRIAVEAAEHFGHSAALYLVPEHRFALIAMTNRAAAAADLFHMLNAVAHHRLLSPAPPLSHNPRAAERIAGVYRKHDGAALRMTPGPACLRGALEGEPWSDVHAHGDRGLVLSGGQLGRYPLRLERQGDAVTAICAGPHLFIRDGVAASPPPVDPRAGIYENPEVGRVAVFKRAGTLFLAYSPMKETRLRAHTSTTFVQEDGPFPNEPLCFDPAFQQMRVANRQFSRTNESY</sequence>
<protein>
    <submittedName>
        <fullName evidence="2">Penicillin-binding protein</fullName>
    </submittedName>
</protein>
<gene>
    <name evidence="2" type="ORF">C2L97_17415</name>
</gene>
<dbReference type="InterPro" id="IPR012338">
    <property type="entry name" value="Beta-lactam/transpept-like"/>
</dbReference>
<dbReference type="PANTHER" id="PTHR46825">
    <property type="entry name" value="D-ALANYL-D-ALANINE-CARBOXYPEPTIDASE/ENDOPEPTIDASE AMPH"/>
    <property type="match status" value="1"/>
</dbReference>
<dbReference type="SUPFAM" id="SSF56601">
    <property type="entry name" value="beta-lactamase/transpeptidase-like"/>
    <property type="match status" value="1"/>
</dbReference>
<feature type="domain" description="Beta-lactamase-related" evidence="1">
    <location>
        <begin position="49"/>
        <end position="330"/>
    </location>
</feature>
<dbReference type="AlphaFoldDB" id="A0A5H2Q1A3"/>
<reference evidence="2" key="1">
    <citation type="submission" date="2018-01" db="EMBL/GenBank/DDBJ databases">
        <title>Complete Genome Sequence of three strains from Ralstonia solanacearum ecotype Moko sequevar IIA-53 from Brazil.</title>
        <authorList>
            <person name="Silva J.R."/>
            <person name="Albuquerque G.M.R."/>
            <person name="Pais A.K.L."/>
            <person name="Silva A.M.F."/>
            <person name="Boiteux M.E.N.F."/>
            <person name="Souza E.B."/>
            <person name="Mariano R.L.R."/>
        </authorList>
    </citation>
    <scope>NUCLEOTIDE SEQUENCE [LARGE SCALE GENOMIC DNA]</scope>
    <source>
        <strain evidence="2">SFC</strain>
        <plasmid evidence="2">unnamed</plasmid>
    </source>
</reference>
<dbReference type="InterPro" id="IPR050491">
    <property type="entry name" value="AmpC-like"/>
</dbReference>